<dbReference type="Proteomes" id="UP000714275">
    <property type="component" value="Unassembled WGS sequence"/>
</dbReference>
<sequence>MEASGNKKLKSITAPLTRRFAMCFNEYNVRLGQEMLNTQLMWMGSAMSIDEPKSPGGPLGSAQDVLIQRPDVAGNEKFQAQILMANIASDASSSQDVGHLSLKKRELVCGLKKAINKYLRCHCEGGHPTTDLLRKRIYAALDGALLGMEVDDIMSKHYSKGAENPRTNDNRNLQTNDNFILPVGQYIWNSMKRGSFSLGTIPSAKPRLLIGGRVGSLAGMPGGYPTE</sequence>
<gene>
    <name evidence="1" type="ORF">EV702DRAFT_1200809</name>
</gene>
<keyword evidence="2" id="KW-1185">Reference proteome</keyword>
<dbReference type="EMBL" id="JABBWD010000045">
    <property type="protein sequence ID" value="KAG1774082.1"/>
    <property type="molecule type" value="Genomic_DNA"/>
</dbReference>
<reference evidence="1" key="1">
    <citation type="journal article" date="2020" name="New Phytol.">
        <title>Comparative genomics reveals dynamic genome evolution in host specialist ectomycorrhizal fungi.</title>
        <authorList>
            <person name="Lofgren L.A."/>
            <person name="Nguyen N.H."/>
            <person name="Vilgalys R."/>
            <person name="Ruytinx J."/>
            <person name="Liao H.L."/>
            <person name="Branco S."/>
            <person name="Kuo A."/>
            <person name="LaButti K."/>
            <person name="Lipzen A."/>
            <person name="Andreopoulos W."/>
            <person name="Pangilinan J."/>
            <person name="Riley R."/>
            <person name="Hundley H."/>
            <person name="Na H."/>
            <person name="Barry K."/>
            <person name="Grigoriev I.V."/>
            <person name="Stajich J.E."/>
            <person name="Kennedy P.G."/>
        </authorList>
    </citation>
    <scope>NUCLEOTIDE SEQUENCE</scope>
    <source>
        <strain evidence="1">DOB743</strain>
    </source>
</reference>
<name>A0A9P6ZP23_9AGAM</name>
<protein>
    <submittedName>
        <fullName evidence="1">Uncharacterized protein</fullName>
    </submittedName>
</protein>
<proteinExistence type="predicted"/>
<dbReference type="OrthoDB" id="2657479at2759"/>
<comment type="caution">
    <text evidence="1">The sequence shown here is derived from an EMBL/GenBank/DDBJ whole genome shotgun (WGS) entry which is preliminary data.</text>
</comment>
<accession>A0A9P6ZP23</accession>
<organism evidence="1 2">
    <name type="scientific">Suillus placidus</name>
    <dbReference type="NCBI Taxonomy" id="48579"/>
    <lineage>
        <taxon>Eukaryota</taxon>
        <taxon>Fungi</taxon>
        <taxon>Dikarya</taxon>
        <taxon>Basidiomycota</taxon>
        <taxon>Agaricomycotina</taxon>
        <taxon>Agaricomycetes</taxon>
        <taxon>Agaricomycetidae</taxon>
        <taxon>Boletales</taxon>
        <taxon>Suillineae</taxon>
        <taxon>Suillaceae</taxon>
        <taxon>Suillus</taxon>
    </lineage>
</organism>
<evidence type="ECO:0000313" key="2">
    <source>
        <dbReference type="Proteomes" id="UP000714275"/>
    </source>
</evidence>
<evidence type="ECO:0000313" key="1">
    <source>
        <dbReference type="EMBL" id="KAG1774082.1"/>
    </source>
</evidence>
<dbReference type="AlphaFoldDB" id="A0A9P6ZP23"/>